<dbReference type="InterPro" id="IPR000542">
    <property type="entry name" value="Carn_acyl_trans"/>
</dbReference>
<gene>
    <name evidence="6" type="primary">LOC118424333</name>
</gene>
<evidence type="ECO:0000256" key="2">
    <source>
        <dbReference type="ARBA" id="ARBA00022679"/>
    </source>
</evidence>
<keyword evidence="5" id="KW-1185">Reference proteome</keyword>
<keyword evidence="3" id="KW-0012">Acyltransferase</keyword>
<protein>
    <submittedName>
        <fullName evidence="6">Peroxisomal carnitine O-octanoyltransferase-like</fullName>
    </submittedName>
</protein>
<keyword evidence="2" id="KW-0808">Transferase</keyword>
<evidence type="ECO:0000259" key="4">
    <source>
        <dbReference type="Pfam" id="PF00755"/>
    </source>
</evidence>
<dbReference type="Gene3D" id="3.30.559.70">
    <property type="entry name" value="Choline/Carnitine o-acyltransferase, domain 2"/>
    <property type="match status" value="1"/>
</dbReference>
<evidence type="ECO:0000256" key="1">
    <source>
        <dbReference type="ARBA" id="ARBA00005232"/>
    </source>
</evidence>
<evidence type="ECO:0000313" key="5">
    <source>
        <dbReference type="Proteomes" id="UP000001554"/>
    </source>
</evidence>
<organism evidence="5 6">
    <name type="scientific">Branchiostoma floridae</name>
    <name type="common">Florida lancelet</name>
    <name type="synonym">Amphioxus</name>
    <dbReference type="NCBI Taxonomy" id="7739"/>
    <lineage>
        <taxon>Eukaryota</taxon>
        <taxon>Metazoa</taxon>
        <taxon>Chordata</taxon>
        <taxon>Cephalochordata</taxon>
        <taxon>Leptocardii</taxon>
        <taxon>Amphioxiformes</taxon>
        <taxon>Branchiostomatidae</taxon>
        <taxon>Branchiostoma</taxon>
    </lineage>
</organism>
<evidence type="ECO:0000313" key="6">
    <source>
        <dbReference type="RefSeq" id="XP_035688775.1"/>
    </source>
</evidence>
<dbReference type="InterPro" id="IPR039551">
    <property type="entry name" value="Cho/carn_acyl_trans"/>
</dbReference>
<dbReference type="Gene3D" id="3.30.559.10">
    <property type="entry name" value="Chloramphenicol acetyltransferase-like domain"/>
    <property type="match status" value="1"/>
</dbReference>
<dbReference type="PANTHER" id="PTHR22589">
    <property type="entry name" value="CARNITINE O-ACYLTRANSFERASE"/>
    <property type="match status" value="1"/>
</dbReference>
<dbReference type="OrthoDB" id="240216at2759"/>
<feature type="domain" description="Choline/carnitine acyltransferase" evidence="4">
    <location>
        <begin position="3"/>
        <end position="94"/>
    </location>
</feature>
<dbReference type="InterPro" id="IPR023213">
    <property type="entry name" value="CAT-like_dom_sf"/>
</dbReference>
<accession>A0A9J7N3J0</accession>
<dbReference type="AlphaFoldDB" id="A0A9J7N3J0"/>
<dbReference type="OMA" id="YVWIHGI"/>
<comment type="similarity">
    <text evidence="1">Belongs to the carnitine/choline acetyltransferase family.</text>
</comment>
<dbReference type="GO" id="GO:0016746">
    <property type="term" value="F:acyltransferase activity"/>
    <property type="evidence" value="ECO:0007669"/>
    <property type="project" value="UniProtKB-KW"/>
</dbReference>
<dbReference type="Proteomes" id="UP000001554">
    <property type="component" value="Chromosome 10"/>
</dbReference>
<dbReference type="PANTHER" id="PTHR22589:SF67">
    <property type="entry name" value="PEROXISOMAL CARNITINE O-OCTANOYLTRANSFERASE"/>
    <property type="match status" value="1"/>
</dbReference>
<name>A0A9J7N3J0_BRAFL</name>
<dbReference type="RefSeq" id="XP_035688775.1">
    <property type="nucleotide sequence ID" value="XM_035832882.1"/>
</dbReference>
<dbReference type="KEGG" id="bfo:118424333"/>
<dbReference type="SUPFAM" id="SSF52777">
    <property type="entry name" value="CoA-dependent acyltransferases"/>
    <property type="match status" value="1"/>
</dbReference>
<dbReference type="InterPro" id="IPR042231">
    <property type="entry name" value="Cho/carn_acyl_trans_2"/>
</dbReference>
<sequence length="103" mass="11858">MHTEETFIKQASDLELICPSFTDYGKKFIRSFKLHPDSYVQNAVQLAYFRLHGKPAPTHEPATLRQYYHGRTETVRACTMEVVNWCKAMLDNTVPVCCCSLLD</sequence>
<reference evidence="6" key="2">
    <citation type="submission" date="2025-08" db="UniProtKB">
        <authorList>
            <consortium name="RefSeq"/>
        </authorList>
    </citation>
    <scope>IDENTIFICATION</scope>
    <source>
        <strain evidence="6">S238N-H82</strain>
        <tissue evidence="6">Testes</tissue>
    </source>
</reference>
<dbReference type="GeneID" id="118424333"/>
<dbReference type="Pfam" id="PF00755">
    <property type="entry name" value="Carn_acyltransf"/>
    <property type="match status" value="1"/>
</dbReference>
<evidence type="ECO:0000256" key="3">
    <source>
        <dbReference type="ARBA" id="ARBA00023315"/>
    </source>
</evidence>
<reference evidence="5" key="1">
    <citation type="journal article" date="2020" name="Nat. Ecol. Evol.">
        <title>Deeply conserved synteny resolves early events in vertebrate evolution.</title>
        <authorList>
            <person name="Simakov O."/>
            <person name="Marletaz F."/>
            <person name="Yue J.X."/>
            <person name="O'Connell B."/>
            <person name="Jenkins J."/>
            <person name="Brandt A."/>
            <person name="Calef R."/>
            <person name="Tung C.H."/>
            <person name="Huang T.K."/>
            <person name="Schmutz J."/>
            <person name="Satoh N."/>
            <person name="Yu J.K."/>
            <person name="Putnam N.H."/>
            <person name="Green R.E."/>
            <person name="Rokhsar D.S."/>
        </authorList>
    </citation>
    <scope>NUCLEOTIDE SEQUENCE [LARGE SCALE GENOMIC DNA]</scope>
    <source>
        <strain evidence="5">S238N-H82</strain>
    </source>
</reference>
<proteinExistence type="inferred from homology"/>